<dbReference type="AlphaFoldDB" id="A0A1G5PV28"/>
<dbReference type="GO" id="GO:0009307">
    <property type="term" value="P:DNA restriction-modification system"/>
    <property type="evidence" value="ECO:0007669"/>
    <property type="project" value="UniProtKB-KW"/>
</dbReference>
<dbReference type="EMBL" id="FMWD01000002">
    <property type="protein sequence ID" value="SCZ52889.1"/>
    <property type="molecule type" value="Genomic_DNA"/>
</dbReference>
<dbReference type="Gene3D" id="3.90.220.20">
    <property type="entry name" value="DNA methylase specificity domains"/>
    <property type="match status" value="2"/>
</dbReference>
<accession>A0A1G5PV28</accession>
<keyword evidence="3" id="KW-0238">DNA-binding</keyword>
<dbReference type="InterPro" id="IPR044946">
    <property type="entry name" value="Restrct_endonuc_typeI_TRD_sf"/>
</dbReference>
<dbReference type="Gene3D" id="1.10.287.1120">
    <property type="entry name" value="Bipartite methylase S protein"/>
    <property type="match status" value="1"/>
</dbReference>
<dbReference type="OrthoDB" id="9798929at2"/>
<dbReference type="STRING" id="415747.SAMN03097708_00825"/>
<keyword evidence="2" id="KW-0680">Restriction system</keyword>
<comment type="similarity">
    <text evidence="1">Belongs to the type-I restriction system S methylase family.</text>
</comment>
<organism evidence="5 6">
    <name type="scientific">Thiohalomonas denitrificans</name>
    <dbReference type="NCBI Taxonomy" id="415747"/>
    <lineage>
        <taxon>Bacteria</taxon>
        <taxon>Pseudomonadati</taxon>
        <taxon>Pseudomonadota</taxon>
        <taxon>Gammaproteobacteria</taxon>
        <taxon>Thiohalomonadales</taxon>
        <taxon>Thiohalomonadaceae</taxon>
        <taxon>Thiohalomonas</taxon>
    </lineage>
</organism>
<dbReference type="SUPFAM" id="SSF116734">
    <property type="entry name" value="DNA methylase specificity domain"/>
    <property type="match status" value="2"/>
</dbReference>
<evidence type="ECO:0000256" key="2">
    <source>
        <dbReference type="ARBA" id="ARBA00022747"/>
    </source>
</evidence>
<proteinExistence type="inferred from homology"/>
<dbReference type="PANTHER" id="PTHR30408:SF12">
    <property type="entry name" value="TYPE I RESTRICTION ENZYME MJAVIII SPECIFICITY SUBUNIT"/>
    <property type="match status" value="1"/>
</dbReference>
<gene>
    <name evidence="5" type="ORF">SAMN03097708_00825</name>
</gene>
<keyword evidence="6" id="KW-1185">Reference proteome</keyword>
<evidence type="ECO:0000256" key="3">
    <source>
        <dbReference type="ARBA" id="ARBA00023125"/>
    </source>
</evidence>
<dbReference type="CDD" id="cd17284">
    <property type="entry name" value="RMtype1_S_Cbo7060ORF11580P_TRD2-CR2_like"/>
    <property type="match status" value="1"/>
</dbReference>
<evidence type="ECO:0000256" key="1">
    <source>
        <dbReference type="ARBA" id="ARBA00010923"/>
    </source>
</evidence>
<dbReference type="RefSeq" id="WP_092992887.1">
    <property type="nucleotide sequence ID" value="NZ_FMWD01000002.1"/>
</dbReference>
<dbReference type="InterPro" id="IPR052021">
    <property type="entry name" value="Type-I_RS_S_subunit"/>
</dbReference>
<name>A0A1G5PV28_9GAMM</name>
<dbReference type="CDD" id="cd16961">
    <property type="entry name" value="RMtype1_S_TRD-CR_like"/>
    <property type="match status" value="1"/>
</dbReference>
<feature type="domain" description="Type I restriction modification DNA specificity" evidence="4">
    <location>
        <begin position="77"/>
        <end position="188"/>
    </location>
</feature>
<dbReference type="Pfam" id="PF01420">
    <property type="entry name" value="Methylase_S"/>
    <property type="match status" value="2"/>
</dbReference>
<evidence type="ECO:0000313" key="5">
    <source>
        <dbReference type="EMBL" id="SCZ52889.1"/>
    </source>
</evidence>
<protein>
    <submittedName>
        <fullName evidence="5">Type I restriction enzyme, S subunit</fullName>
    </submittedName>
</protein>
<dbReference type="GO" id="GO:0003677">
    <property type="term" value="F:DNA binding"/>
    <property type="evidence" value="ECO:0007669"/>
    <property type="project" value="UniProtKB-KW"/>
</dbReference>
<sequence length="430" mass="47231">MSEWASVQIRELLADSFAGDWGDSPEPTTARVLRATDIDNEGNIIGGGAPRRIAPSTIARKALADGDTLLEASGGSTDKPVGRVAYFDQSKAGTGDYLCSNFFKTLRPKKEHDSKFVFWKLHWFYNQSQILAFQQQTTGIINLKFEEYLSAPVDVPSEATEEAKITQILDTLDTQIRQTEALIAKLERIKQGLLTDLLTRGIDQNGQLRPTPDQAPHLYKDSPLGRIPREWTTQMTGEVCSSIVPGRNKPMLDGGEFPWVTVTDLSENRVAQSRLGLSVSASSLKKAVGRTIPAGSVIMSCVGEFGIASIASCDLVINQQLHAFVPSRALEAEWLMHILRVEGPLMDRMATQTTIKYLNKTGCESVPIVIPSTGEQVRALEIVRQHESQTDHAKEELDKLRLAKDGLMDDLLTGRVRVTPLLGAADQAHA</sequence>
<feature type="domain" description="Type I restriction modification DNA specificity" evidence="4">
    <location>
        <begin position="229"/>
        <end position="400"/>
    </location>
</feature>
<evidence type="ECO:0000259" key="4">
    <source>
        <dbReference type="Pfam" id="PF01420"/>
    </source>
</evidence>
<dbReference type="Proteomes" id="UP000199648">
    <property type="component" value="Unassembled WGS sequence"/>
</dbReference>
<dbReference type="PANTHER" id="PTHR30408">
    <property type="entry name" value="TYPE-1 RESTRICTION ENZYME ECOKI SPECIFICITY PROTEIN"/>
    <property type="match status" value="1"/>
</dbReference>
<reference evidence="5 6" key="1">
    <citation type="submission" date="2016-10" db="EMBL/GenBank/DDBJ databases">
        <authorList>
            <person name="de Groot N.N."/>
        </authorList>
    </citation>
    <scope>NUCLEOTIDE SEQUENCE [LARGE SCALE GENOMIC DNA]</scope>
    <source>
        <strain evidence="5 6">HLD2</strain>
    </source>
</reference>
<dbReference type="InterPro" id="IPR000055">
    <property type="entry name" value="Restrct_endonuc_typeI_TRD"/>
</dbReference>
<evidence type="ECO:0000313" key="6">
    <source>
        <dbReference type="Proteomes" id="UP000199648"/>
    </source>
</evidence>